<dbReference type="InterPro" id="IPR011990">
    <property type="entry name" value="TPR-like_helical_dom_sf"/>
</dbReference>
<evidence type="ECO:0000256" key="6">
    <source>
        <dbReference type="SAM" id="SignalP"/>
    </source>
</evidence>
<evidence type="ECO:0000256" key="5">
    <source>
        <dbReference type="ARBA" id="ARBA00023237"/>
    </source>
</evidence>
<comment type="subcellular location">
    <subcellularLocation>
        <location evidence="1">Cell outer membrane</location>
    </subcellularLocation>
</comment>
<feature type="domain" description="RagB/SusD" evidence="7">
    <location>
        <begin position="349"/>
        <end position="496"/>
    </location>
</feature>
<dbReference type="GO" id="GO:0009279">
    <property type="term" value="C:cell outer membrane"/>
    <property type="evidence" value="ECO:0007669"/>
    <property type="project" value="UniProtKB-SubCell"/>
</dbReference>
<name>A0A5D4H504_9SPHI</name>
<dbReference type="RefSeq" id="WP_148919729.1">
    <property type="nucleotide sequence ID" value="NZ_VTAV01000009.1"/>
</dbReference>
<dbReference type="SUPFAM" id="SSF48452">
    <property type="entry name" value="TPR-like"/>
    <property type="match status" value="1"/>
</dbReference>
<organism evidence="9 10">
    <name type="scientific">Sphingobacterium phlebotomi</name>
    <dbReference type="NCBI Taxonomy" id="2605433"/>
    <lineage>
        <taxon>Bacteria</taxon>
        <taxon>Pseudomonadati</taxon>
        <taxon>Bacteroidota</taxon>
        <taxon>Sphingobacteriia</taxon>
        <taxon>Sphingobacteriales</taxon>
        <taxon>Sphingobacteriaceae</taxon>
        <taxon>Sphingobacterium</taxon>
    </lineage>
</organism>
<dbReference type="InterPro" id="IPR033985">
    <property type="entry name" value="SusD-like_N"/>
</dbReference>
<dbReference type="Pfam" id="PF07980">
    <property type="entry name" value="SusD_RagB"/>
    <property type="match status" value="1"/>
</dbReference>
<evidence type="ECO:0000313" key="10">
    <source>
        <dbReference type="Proteomes" id="UP000322362"/>
    </source>
</evidence>
<dbReference type="PROSITE" id="PS51257">
    <property type="entry name" value="PROKAR_LIPOPROTEIN"/>
    <property type="match status" value="1"/>
</dbReference>
<reference evidence="9 10" key="1">
    <citation type="submission" date="2019-08" db="EMBL/GenBank/DDBJ databases">
        <title>Phlebobacter frassis gen. nov. sp. nov., a new member of family Sphingobacteriaceae isolated from sand fly rearing media.</title>
        <authorList>
            <person name="Kakumanu M.L."/>
            <person name="Marayati B.F."/>
            <person name="Wada-Katsumata A."/>
            <person name="Wasserberg G."/>
            <person name="Schal C."/>
            <person name="Apperson C.S."/>
            <person name="Ponnusamy L."/>
        </authorList>
    </citation>
    <scope>NUCLEOTIDE SEQUENCE [LARGE SCALE GENOMIC DNA]</scope>
    <source>
        <strain evidence="9 10">SSI9</strain>
    </source>
</reference>
<comment type="caution">
    <text evidence="9">The sequence shown here is derived from an EMBL/GenBank/DDBJ whole genome shotgun (WGS) entry which is preliminary data.</text>
</comment>
<dbReference type="Pfam" id="PF14322">
    <property type="entry name" value="SusD-like_3"/>
    <property type="match status" value="1"/>
</dbReference>
<evidence type="ECO:0000256" key="3">
    <source>
        <dbReference type="ARBA" id="ARBA00022729"/>
    </source>
</evidence>
<evidence type="ECO:0000313" key="9">
    <source>
        <dbReference type="EMBL" id="TYR35372.1"/>
    </source>
</evidence>
<dbReference type="CDD" id="cd08977">
    <property type="entry name" value="SusD"/>
    <property type="match status" value="1"/>
</dbReference>
<keyword evidence="10" id="KW-1185">Reference proteome</keyword>
<accession>A0A5D4H504</accession>
<dbReference type="Proteomes" id="UP000322362">
    <property type="component" value="Unassembled WGS sequence"/>
</dbReference>
<feature type="signal peptide" evidence="6">
    <location>
        <begin position="1"/>
        <end position="20"/>
    </location>
</feature>
<evidence type="ECO:0000256" key="2">
    <source>
        <dbReference type="ARBA" id="ARBA00006275"/>
    </source>
</evidence>
<evidence type="ECO:0000259" key="8">
    <source>
        <dbReference type="Pfam" id="PF14322"/>
    </source>
</evidence>
<dbReference type="InterPro" id="IPR012944">
    <property type="entry name" value="SusD_RagB_dom"/>
</dbReference>
<gene>
    <name evidence="9" type="ORF">FXV77_13335</name>
</gene>
<sequence>MKLTHLYIAILTVLSSTSCSDILDTAPTDAVVDTEIYKSTENIETVIEGTWRYLNDTYFTFANPGYTAFMRTSDAMGNDVAVTTKYGYRDPYTFSEMINSTAYRVTSLWRLLYKVIDNTNNVIHKVDDAEGSDVDKELLKGQAKALRAFCYLNLASFYQFSYQKDKDALTVPIYTEPTTRETKGQPKASLEDIYSLILNDLHDASTLLEDYERHNKYRIDKHVVHGLLARAYLNMGLWEEAAEAAENAKEGYDLMTADAYEQGFNDVGNAEWIWGHVQTSEQNTASYTFHYLDVSSSGSYYFSFMADPYFKDLFDPQDIRYQLFEWDGEPGREGFLRYKKFKFKSNLIGDIVYMRSAEMWLIAAEGYARAGQTAKAIEALNTLRAARQAPLYSTASGVLLDEILIERRKELWGEGFSLSDIIRTQGSVTRKAFLNTDGTPIQIEVTTPDGEVKKVNGQGHRVVNFPDGKAFTANSRYYIFAIPDEEIRRNPNLNNND</sequence>
<comment type="similarity">
    <text evidence="2">Belongs to the SusD family.</text>
</comment>
<evidence type="ECO:0000259" key="7">
    <source>
        <dbReference type="Pfam" id="PF07980"/>
    </source>
</evidence>
<feature type="chain" id="PRO_5022949916" evidence="6">
    <location>
        <begin position="21"/>
        <end position="497"/>
    </location>
</feature>
<evidence type="ECO:0000256" key="1">
    <source>
        <dbReference type="ARBA" id="ARBA00004442"/>
    </source>
</evidence>
<dbReference type="Gene3D" id="1.25.40.390">
    <property type="match status" value="1"/>
</dbReference>
<proteinExistence type="inferred from homology"/>
<feature type="domain" description="SusD-like N-terminal" evidence="8">
    <location>
        <begin position="72"/>
        <end position="233"/>
    </location>
</feature>
<evidence type="ECO:0000256" key="4">
    <source>
        <dbReference type="ARBA" id="ARBA00023136"/>
    </source>
</evidence>
<keyword evidence="5" id="KW-0998">Cell outer membrane</keyword>
<keyword evidence="3 6" id="KW-0732">Signal</keyword>
<dbReference type="AlphaFoldDB" id="A0A5D4H504"/>
<keyword evidence="4" id="KW-0472">Membrane</keyword>
<dbReference type="EMBL" id="VTAV01000009">
    <property type="protein sequence ID" value="TYR35372.1"/>
    <property type="molecule type" value="Genomic_DNA"/>
</dbReference>
<protein>
    <submittedName>
        <fullName evidence="9">RagB/SusD family nutrient uptake outer membrane protein</fullName>
    </submittedName>
</protein>